<feature type="non-terminal residue" evidence="7">
    <location>
        <position position="1"/>
    </location>
</feature>
<evidence type="ECO:0000313" key="7">
    <source>
        <dbReference type="EMBL" id="EAT42917.1"/>
    </source>
</evidence>
<keyword evidence="2 5" id="KW-0472">Membrane</keyword>
<feature type="region of interest" description="Disordered" evidence="4">
    <location>
        <begin position="464"/>
        <end position="513"/>
    </location>
</feature>
<dbReference type="EMBL" id="CH477348">
    <property type="protein sequence ID" value="EAT42917.1"/>
    <property type="molecule type" value="Genomic_DNA"/>
</dbReference>
<sequence>SFDARGKNLQQAIHWSDEAVLKSKAYFYYETNPPALRIKNIKQEDAGLYRCRVDFQKSPTRNCRIDLDVLVPPSKVTILDELGAAVMDNTVGPYRENADINLTCVSSGGIPTPKVTWWKEHALLDDSFMILPDGTVKNVLYLEKLSRSDLNAIYTCQASNGHVVPPLSTNVKLTLNLPPLFITMQGLRETLTAGIKTQASCHTAGSRPSPNIIWTKGSTTIRGSSQTTSNDGNVTVSELVFVPGPEDNEKSITCSIEYPESEGATVRLKDSHVLDMCDLIHRKCSLNTHAYIDILHVPVISLSLGAPLDSQNLMEGSDVYLECDIKANPPAKKIEWFHNNKLLQSARGVIISNQTLVLQSITRATHGEYMCKAANTLGTVNSNQLYLDIKYPPVCKLEAQIMRAAVKQTVNITCDIDANPMHNLLFRWQFNNSLESMLELPPYTNVEMNEPLIHLQDHLLSAASSSSTHEDHLHHHHRSSSSTSSTSGTSSHNMLLGPNQKLTLRRKPEPPKPDLVDGQLYMYRIDSFTNFGTITCTATNAYGQSGHCLWMAHDPILNTCTEQKVIIRNKYTGSNVSSLYPTSNSKAPDKIGCKCPNIESVRFRYSCVIIKNIFYSVFLKTDVPDPIKSCTISNVTAYTVHVSCIAGKDGGIPQQFHIDIFDEHTKKLLLSITFQGPEMLLKKLPSDTKFIIKITPFNLQGTAPTSYRVKAQTLPAPLLRTAPSKAVLVQLTPLLGALVGAAVTLFLVAVCIIIFVKFKSKVSCESKTIKHHPASTTEQDKGSAEPLSRNIGSHSSIDDKNPDVIPHENSEDDDEKQFERLVLDTDRLKFTPTPVLPPIVKTYSPTHVSPTGNGLKKFGELSLTTNPSYAIYNSPIRSAYGSTNQSSSTTTTVLPVRTTSPNIYTRLPLR</sequence>
<dbReference type="PANTHER" id="PTHR23278:SF2">
    <property type="entry name" value="SIDESTEP V, ISOFORM B"/>
    <property type="match status" value="1"/>
</dbReference>
<dbReference type="eggNOG" id="KOG3515">
    <property type="taxonomic scope" value="Eukaryota"/>
</dbReference>
<dbReference type="InterPro" id="IPR036179">
    <property type="entry name" value="Ig-like_dom_sf"/>
</dbReference>
<dbReference type="InterPro" id="IPR013783">
    <property type="entry name" value="Ig-like_fold"/>
</dbReference>
<dbReference type="HOGENOM" id="CLU_005939_3_2_1"/>
<gene>
    <name evidence="7" type="ORF">AaeL_AAEL005560</name>
</gene>
<feature type="compositionally biased region" description="Low complexity" evidence="4">
    <location>
        <begin position="480"/>
        <end position="492"/>
    </location>
</feature>
<dbReference type="GO" id="GO:0016020">
    <property type="term" value="C:membrane"/>
    <property type="evidence" value="ECO:0007669"/>
    <property type="project" value="UniProtKB-SubCell"/>
</dbReference>
<feature type="domain" description="Ig-like" evidence="6">
    <location>
        <begin position="73"/>
        <end position="174"/>
    </location>
</feature>
<reference evidence="7" key="3">
    <citation type="submission" date="2012-09" db="EMBL/GenBank/DDBJ databases">
        <authorList>
            <consortium name="VectorBase"/>
        </authorList>
    </citation>
    <scope>NUCLEOTIDE SEQUENCE</scope>
    <source>
        <strain evidence="7">Liverpool</strain>
    </source>
</reference>
<dbReference type="STRING" id="7159.Q179P1"/>
<dbReference type="SMART" id="SM00408">
    <property type="entry name" value="IGc2"/>
    <property type="match status" value="2"/>
</dbReference>
<evidence type="ECO:0000256" key="2">
    <source>
        <dbReference type="ARBA" id="ARBA00023136"/>
    </source>
</evidence>
<reference evidence="7" key="1">
    <citation type="submission" date="2005-10" db="EMBL/GenBank/DDBJ databases">
        <authorList>
            <person name="Loftus B.J."/>
            <person name="Nene V.M."/>
            <person name="Hannick L.I."/>
            <person name="Bidwell S."/>
            <person name="Haas B."/>
            <person name="Amedeo P."/>
            <person name="Orvis J."/>
            <person name="Wortman J.R."/>
            <person name="White O.R."/>
            <person name="Salzberg S."/>
            <person name="Shumway M."/>
            <person name="Koo H."/>
            <person name="Zhao Y."/>
            <person name="Holmes M."/>
            <person name="Miller J."/>
            <person name="Schatz M."/>
            <person name="Pop M."/>
            <person name="Pai G."/>
            <person name="Utterback T."/>
            <person name="Rogers Y.-H."/>
            <person name="Kravitz S."/>
            <person name="Fraser C.M."/>
        </authorList>
    </citation>
    <scope>NUCLEOTIDE SEQUENCE</scope>
    <source>
        <strain evidence="7">Liverpool</strain>
    </source>
</reference>
<evidence type="ECO:0000256" key="5">
    <source>
        <dbReference type="SAM" id="Phobius"/>
    </source>
</evidence>
<dbReference type="PROSITE" id="PS50835">
    <property type="entry name" value="IG_LIKE"/>
    <property type="match status" value="4"/>
</dbReference>
<keyword evidence="5" id="KW-0812">Transmembrane</keyword>
<reference evidence="7" key="2">
    <citation type="journal article" date="2007" name="Science">
        <title>Genome sequence of Aedes aegypti, a major arbovirus vector.</title>
        <authorList>
            <person name="Nene V."/>
            <person name="Wortman J.R."/>
            <person name="Lawson D."/>
            <person name="Haas B."/>
            <person name="Kodira C."/>
            <person name="Tu Z.J."/>
            <person name="Loftus B."/>
            <person name="Xi Z."/>
            <person name="Megy K."/>
            <person name="Grabherr M."/>
            <person name="Ren Q."/>
            <person name="Zdobnov E.M."/>
            <person name="Lobo N.F."/>
            <person name="Campbell K.S."/>
            <person name="Brown S.E."/>
            <person name="Bonaldo M.F."/>
            <person name="Zhu J."/>
            <person name="Sinkins S.P."/>
            <person name="Hogenkamp D.G."/>
            <person name="Amedeo P."/>
            <person name="Arensburger P."/>
            <person name="Atkinson P.W."/>
            <person name="Bidwell S."/>
            <person name="Biedler J."/>
            <person name="Birney E."/>
            <person name="Bruggner R.V."/>
            <person name="Costas J."/>
            <person name="Coy M.R."/>
            <person name="Crabtree J."/>
            <person name="Crawford M."/>
            <person name="Debruyn B."/>
            <person name="Decaprio D."/>
            <person name="Eiglmeier K."/>
            <person name="Eisenstadt E."/>
            <person name="El-Dorry H."/>
            <person name="Gelbart W.M."/>
            <person name="Gomes S.L."/>
            <person name="Hammond M."/>
            <person name="Hannick L.I."/>
            <person name="Hogan J.R."/>
            <person name="Holmes M.H."/>
            <person name="Jaffe D."/>
            <person name="Johnston J.S."/>
            <person name="Kennedy R.C."/>
            <person name="Koo H."/>
            <person name="Kravitz S."/>
            <person name="Kriventseva E.V."/>
            <person name="Kulp D."/>
            <person name="Labutti K."/>
            <person name="Lee E."/>
            <person name="Li S."/>
            <person name="Lovin D.D."/>
            <person name="Mao C."/>
            <person name="Mauceli E."/>
            <person name="Menck C.F."/>
            <person name="Miller J.R."/>
            <person name="Montgomery P."/>
            <person name="Mori A."/>
            <person name="Nascimento A.L."/>
            <person name="Naveira H.F."/>
            <person name="Nusbaum C."/>
            <person name="O'leary S."/>
            <person name="Orvis J."/>
            <person name="Pertea M."/>
            <person name="Quesneville H."/>
            <person name="Reidenbach K.R."/>
            <person name="Rogers Y.H."/>
            <person name="Roth C.W."/>
            <person name="Schneider J.R."/>
            <person name="Schatz M."/>
            <person name="Shumway M."/>
            <person name="Stanke M."/>
            <person name="Stinson E.O."/>
            <person name="Tubio J.M."/>
            <person name="Vanzee J.P."/>
            <person name="Verjovski-Almeida S."/>
            <person name="Werner D."/>
            <person name="White O."/>
            <person name="Wyder S."/>
            <person name="Zeng Q."/>
            <person name="Zhao Q."/>
            <person name="Zhao Y."/>
            <person name="Hill C.A."/>
            <person name="Raikhel A.S."/>
            <person name="Soares M.B."/>
            <person name="Knudson D.L."/>
            <person name="Lee N.H."/>
            <person name="Galagan J."/>
            <person name="Salzberg S.L."/>
            <person name="Paulsen I.T."/>
            <person name="Dimopoulos G."/>
            <person name="Collins F.H."/>
            <person name="Birren B."/>
            <person name="Fraser-Liggett C.M."/>
            <person name="Severson D.W."/>
        </authorList>
    </citation>
    <scope>NUCLEOTIDE SEQUENCE [LARGE SCALE GENOMIC DNA]</scope>
    <source>
        <strain evidence="7">Liverpool</strain>
    </source>
</reference>
<protein>
    <submittedName>
        <fullName evidence="7">AAEL005560-PA</fullName>
    </submittedName>
</protein>
<comment type="subcellular location">
    <subcellularLocation>
        <location evidence="1">Membrane</location>
        <topology evidence="1">Single-pass membrane protein</topology>
    </subcellularLocation>
</comment>
<dbReference type="PANTHER" id="PTHR23278">
    <property type="entry name" value="SIDESTEP PROTEIN"/>
    <property type="match status" value="1"/>
</dbReference>
<evidence type="ECO:0000259" key="6">
    <source>
        <dbReference type="PROSITE" id="PS50835"/>
    </source>
</evidence>
<dbReference type="AlphaFoldDB" id="Q179P1"/>
<organism evidence="7 8">
    <name type="scientific">Aedes aegypti</name>
    <name type="common">Yellowfever mosquito</name>
    <name type="synonym">Culex aegypti</name>
    <dbReference type="NCBI Taxonomy" id="7159"/>
    <lineage>
        <taxon>Eukaryota</taxon>
        <taxon>Metazoa</taxon>
        <taxon>Ecdysozoa</taxon>
        <taxon>Arthropoda</taxon>
        <taxon>Hexapoda</taxon>
        <taxon>Insecta</taxon>
        <taxon>Pterygota</taxon>
        <taxon>Neoptera</taxon>
        <taxon>Endopterygota</taxon>
        <taxon>Diptera</taxon>
        <taxon>Nematocera</taxon>
        <taxon>Culicoidea</taxon>
        <taxon>Culicidae</taxon>
        <taxon>Culicinae</taxon>
        <taxon>Aedini</taxon>
        <taxon>Aedes</taxon>
        <taxon>Stegomyia</taxon>
    </lineage>
</organism>
<keyword evidence="3" id="KW-1015">Disulfide bond</keyword>
<dbReference type="SUPFAM" id="SSF49265">
    <property type="entry name" value="Fibronectin type III"/>
    <property type="match status" value="1"/>
</dbReference>
<evidence type="ECO:0000313" key="8">
    <source>
        <dbReference type="Proteomes" id="UP000682892"/>
    </source>
</evidence>
<dbReference type="Pfam" id="PF08205">
    <property type="entry name" value="C2-set_2"/>
    <property type="match status" value="1"/>
</dbReference>
<dbReference type="InterPro" id="IPR003599">
    <property type="entry name" value="Ig_sub"/>
</dbReference>
<dbReference type="PhylomeDB" id="Q179P1"/>
<feature type="domain" description="Ig-like" evidence="6">
    <location>
        <begin position="178"/>
        <end position="267"/>
    </location>
</feature>
<dbReference type="Pfam" id="PF13927">
    <property type="entry name" value="Ig_3"/>
    <property type="match status" value="2"/>
</dbReference>
<dbReference type="InterPro" id="IPR003598">
    <property type="entry name" value="Ig_sub2"/>
</dbReference>
<dbReference type="SMART" id="SM00409">
    <property type="entry name" value="IG"/>
    <property type="match status" value="4"/>
</dbReference>
<dbReference type="InterPro" id="IPR013162">
    <property type="entry name" value="CD80_C2-set"/>
</dbReference>
<dbReference type="VEuPathDB" id="VectorBase:AAEL023046"/>
<keyword evidence="5" id="KW-1133">Transmembrane helix</keyword>
<dbReference type="OMA" id="PWADENV"/>
<feature type="compositionally biased region" description="Basic and acidic residues" evidence="4">
    <location>
        <begin position="796"/>
        <end position="809"/>
    </location>
</feature>
<dbReference type="CDD" id="cd00096">
    <property type="entry name" value="Ig"/>
    <property type="match status" value="1"/>
</dbReference>
<dbReference type="InterPro" id="IPR036116">
    <property type="entry name" value="FN3_sf"/>
</dbReference>
<evidence type="ECO:0000256" key="3">
    <source>
        <dbReference type="ARBA" id="ARBA00023157"/>
    </source>
</evidence>
<feature type="region of interest" description="Disordered" evidence="4">
    <location>
        <begin position="769"/>
        <end position="815"/>
    </location>
</feature>
<feature type="transmembrane region" description="Helical" evidence="5">
    <location>
        <begin position="734"/>
        <end position="756"/>
    </location>
</feature>
<dbReference type="Gene3D" id="2.60.40.10">
    <property type="entry name" value="Immunoglobulins"/>
    <property type="match status" value="4"/>
</dbReference>
<evidence type="ECO:0000256" key="1">
    <source>
        <dbReference type="ARBA" id="ARBA00004167"/>
    </source>
</evidence>
<feature type="domain" description="Ig-like" evidence="6">
    <location>
        <begin position="298"/>
        <end position="388"/>
    </location>
</feature>
<dbReference type="Proteomes" id="UP000682892">
    <property type="component" value="Unassembled WGS sequence"/>
</dbReference>
<feature type="non-terminal residue" evidence="7">
    <location>
        <position position="910"/>
    </location>
</feature>
<name>Q179P1_AEDAE</name>
<accession>Q179P1</accession>
<dbReference type="SUPFAM" id="SSF48726">
    <property type="entry name" value="Immunoglobulin"/>
    <property type="match status" value="4"/>
</dbReference>
<feature type="domain" description="Ig-like" evidence="6">
    <location>
        <begin position="1"/>
        <end position="53"/>
    </location>
</feature>
<proteinExistence type="predicted"/>
<dbReference type="PaxDb" id="7159-AAEL005560-PA"/>
<dbReference type="InterPro" id="IPR007110">
    <property type="entry name" value="Ig-like_dom"/>
</dbReference>
<evidence type="ECO:0000256" key="4">
    <source>
        <dbReference type="SAM" id="MobiDB-lite"/>
    </source>
</evidence>